<sequence>MSIAWLTLLEISATQLTAKLKEAVKRLGLAKDVSSLTSALPIKDAVYMALDGKSPYWAERAVQRLSESGRGVTMQPRFVEPLKLITNSHSLSQRTRHQAVRLIREFAQASQDSDTDSPS</sequence>
<keyword evidence="2" id="KW-1185">Reference proteome</keyword>
<organism evidence="1 2">
    <name type="scientific">Actinomadura luzonensis</name>
    <dbReference type="NCBI Taxonomy" id="2805427"/>
    <lineage>
        <taxon>Bacteria</taxon>
        <taxon>Bacillati</taxon>
        <taxon>Actinomycetota</taxon>
        <taxon>Actinomycetes</taxon>
        <taxon>Streptosporangiales</taxon>
        <taxon>Thermomonosporaceae</taxon>
        <taxon>Actinomadura</taxon>
    </lineage>
</organism>
<gene>
    <name evidence="1" type="ORF">MF672_042750</name>
</gene>
<accession>A0ABT0G7A3</accession>
<reference evidence="1 2" key="1">
    <citation type="submission" date="2022-04" db="EMBL/GenBank/DDBJ databases">
        <title>Genome draft of Actinomadura sp. ATCC 31491.</title>
        <authorList>
            <person name="Shi X."/>
            <person name="Du Y."/>
        </authorList>
    </citation>
    <scope>NUCLEOTIDE SEQUENCE [LARGE SCALE GENOMIC DNA]</scope>
    <source>
        <strain evidence="1 2">ATCC 31491</strain>
    </source>
</reference>
<dbReference type="EMBL" id="JAKRKC020000002">
    <property type="protein sequence ID" value="MCK2220476.1"/>
    <property type="molecule type" value="Genomic_DNA"/>
</dbReference>
<evidence type="ECO:0000313" key="1">
    <source>
        <dbReference type="EMBL" id="MCK2220476.1"/>
    </source>
</evidence>
<name>A0ABT0G7A3_9ACTN</name>
<protein>
    <submittedName>
        <fullName evidence="1">Uncharacterized protein</fullName>
    </submittedName>
</protein>
<dbReference type="Proteomes" id="UP001317259">
    <property type="component" value="Unassembled WGS sequence"/>
</dbReference>
<proteinExistence type="predicted"/>
<evidence type="ECO:0000313" key="2">
    <source>
        <dbReference type="Proteomes" id="UP001317259"/>
    </source>
</evidence>
<comment type="caution">
    <text evidence="1">The sequence shown here is derived from an EMBL/GenBank/DDBJ whole genome shotgun (WGS) entry which is preliminary data.</text>
</comment>
<dbReference type="RefSeq" id="WP_242383015.1">
    <property type="nucleotide sequence ID" value="NZ_JAKRKC020000002.1"/>
</dbReference>